<dbReference type="RefSeq" id="XP_022307758.1">
    <property type="nucleotide sequence ID" value="XM_022452050.1"/>
</dbReference>
<dbReference type="InterPro" id="IPR016130">
    <property type="entry name" value="Tyr_Pase_AS"/>
</dbReference>
<evidence type="ECO:0000313" key="10">
    <source>
        <dbReference type="RefSeq" id="XP_022307758.1"/>
    </source>
</evidence>
<evidence type="ECO:0000256" key="5">
    <source>
        <dbReference type="ARBA" id="ARBA00051722"/>
    </source>
</evidence>
<dbReference type="OrthoDB" id="10253954at2759"/>
<dbReference type="SUPFAM" id="SSF52799">
    <property type="entry name" value="(Phosphotyrosine protein) phosphatases II"/>
    <property type="match status" value="1"/>
</dbReference>
<dbReference type="Pfam" id="PF00102">
    <property type="entry name" value="Y_phosphatase"/>
    <property type="match status" value="1"/>
</dbReference>
<keyword evidence="3" id="KW-0378">Hydrolase</keyword>
<keyword evidence="6" id="KW-0472">Membrane</keyword>
<dbReference type="KEGG" id="cvn:111113762"/>
<dbReference type="EC" id="3.1.3.48" evidence="2"/>
<keyword evidence="4" id="KW-0904">Protein phosphatase</keyword>
<keyword evidence="6" id="KW-1133">Transmembrane helix</keyword>
<dbReference type="CDD" id="cd00047">
    <property type="entry name" value="PTPc"/>
    <property type="match status" value="1"/>
</dbReference>
<dbReference type="PANTHER" id="PTHR19134:SF562">
    <property type="entry name" value="PROTEIN-TYROSINE-PHOSPHATASE"/>
    <property type="match status" value="1"/>
</dbReference>
<gene>
    <name evidence="10" type="primary">LOC111113762</name>
</gene>
<dbReference type="GeneID" id="111113762"/>
<evidence type="ECO:0000313" key="9">
    <source>
        <dbReference type="Proteomes" id="UP000694844"/>
    </source>
</evidence>
<dbReference type="GO" id="GO:0004725">
    <property type="term" value="F:protein tyrosine phosphatase activity"/>
    <property type="evidence" value="ECO:0007669"/>
    <property type="project" value="UniProtKB-EC"/>
</dbReference>
<dbReference type="InterPro" id="IPR050348">
    <property type="entry name" value="Protein-Tyr_Phosphatase"/>
</dbReference>
<dbReference type="AlphaFoldDB" id="A0A8B8BWL1"/>
<dbReference type="FunFam" id="3.90.190.10:FF:000102">
    <property type="entry name" value="Receptor-type tyrosine-protein phosphatase"/>
    <property type="match status" value="1"/>
</dbReference>
<dbReference type="SMART" id="SM00404">
    <property type="entry name" value="PTPc_motif"/>
    <property type="match status" value="1"/>
</dbReference>
<feature type="domain" description="Tyrosine-protein phosphatase" evidence="7">
    <location>
        <begin position="161"/>
        <end position="415"/>
    </location>
</feature>
<dbReference type="SMART" id="SM00194">
    <property type="entry name" value="PTPc"/>
    <property type="match status" value="1"/>
</dbReference>
<dbReference type="PROSITE" id="PS51257">
    <property type="entry name" value="PROKAR_LIPOPROTEIN"/>
    <property type="match status" value="1"/>
</dbReference>
<dbReference type="PROSITE" id="PS50055">
    <property type="entry name" value="TYR_PHOSPHATASE_PTP"/>
    <property type="match status" value="1"/>
</dbReference>
<accession>A0A8B8BWL1</accession>
<keyword evidence="9" id="KW-1185">Reference proteome</keyword>
<comment type="similarity">
    <text evidence="1">Belongs to the protein-tyrosine phosphatase family.</text>
</comment>
<dbReference type="PRINTS" id="PR00700">
    <property type="entry name" value="PRTYPHPHTASE"/>
</dbReference>
<proteinExistence type="inferred from homology"/>
<dbReference type="InterPro" id="IPR029021">
    <property type="entry name" value="Prot-tyrosine_phosphatase-like"/>
</dbReference>
<dbReference type="Gene3D" id="3.90.190.10">
    <property type="entry name" value="Protein tyrosine phosphatase superfamily"/>
    <property type="match status" value="1"/>
</dbReference>
<dbReference type="InterPro" id="IPR000387">
    <property type="entry name" value="Tyr_Pase_dom"/>
</dbReference>
<evidence type="ECO:0000256" key="1">
    <source>
        <dbReference type="ARBA" id="ARBA00009580"/>
    </source>
</evidence>
<evidence type="ECO:0000259" key="7">
    <source>
        <dbReference type="PROSITE" id="PS50055"/>
    </source>
</evidence>
<dbReference type="PROSITE" id="PS50056">
    <property type="entry name" value="TYR_PHOSPHATASE_2"/>
    <property type="match status" value="1"/>
</dbReference>
<evidence type="ECO:0000256" key="4">
    <source>
        <dbReference type="ARBA" id="ARBA00022912"/>
    </source>
</evidence>
<dbReference type="PROSITE" id="PS00383">
    <property type="entry name" value="TYR_PHOSPHATASE_1"/>
    <property type="match status" value="1"/>
</dbReference>
<feature type="transmembrane region" description="Helical" evidence="6">
    <location>
        <begin position="12"/>
        <end position="39"/>
    </location>
</feature>
<dbReference type="GO" id="GO:0008045">
    <property type="term" value="P:motor neuron axon guidance"/>
    <property type="evidence" value="ECO:0007669"/>
    <property type="project" value="TreeGrafter"/>
</dbReference>
<dbReference type="Proteomes" id="UP000694844">
    <property type="component" value="Chromosome 9"/>
</dbReference>
<evidence type="ECO:0000256" key="6">
    <source>
        <dbReference type="SAM" id="Phobius"/>
    </source>
</evidence>
<evidence type="ECO:0000259" key="8">
    <source>
        <dbReference type="PROSITE" id="PS50056"/>
    </source>
</evidence>
<dbReference type="InterPro" id="IPR003595">
    <property type="entry name" value="Tyr_Pase_cat"/>
</dbReference>
<evidence type="ECO:0000256" key="3">
    <source>
        <dbReference type="ARBA" id="ARBA00022801"/>
    </source>
</evidence>
<keyword evidence="6" id="KW-0812">Transmembrane</keyword>
<evidence type="ECO:0000256" key="2">
    <source>
        <dbReference type="ARBA" id="ARBA00013064"/>
    </source>
</evidence>
<name>A0A8B8BWL1_CRAVI</name>
<sequence>MKDNSSDTKDIVVLIVVYVASVLVSVAAVVIVAACIMVFKRKRAKMKIIETGDRNRQAARTTEFVSTIENEEQLLLSNSHITSNGTYNPEFEMNTLPRPHIINGIDALSATVIHDIRGFKKNDGNVSHLPHNYHEENICDIPVTELRNCIEELKTDNDKGFKTGFAVLPTGELHTCFVGKHKDNLAKNRYKTTFPYDHSRVILKEDHESTDYINANYVKDVNGDIAYIATQGPKANTVTDFWTMVWQEDIGQIVMLTNLTGEGKVKCIQYWSELAKSMRYGHFTVDTIKERHYAHYSIRKFKVCNRKKHKIRFVHQYHYTMWPDHGIPDPLCLVIFHNHVLRTKPYQTTSPVVIHCSAGIGRTGTYIALDALYKEGNKTGKINVCEYVTFMRACRMNMVQTYEQYKTIFSALNEEFKACINTKTTSEFLDSVTDLTADTPANQTFIYTEFEKLLQIQPEYSDNDYKESKTRALSSNGMILPRKSYIG</sequence>
<dbReference type="PANTHER" id="PTHR19134">
    <property type="entry name" value="RECEPTOR-TYPE TYROSINE-PROTEIN PHOSPHATASE"/>
    <property type="match status" value="1"/>
</dbReference>
<protein>
    <recommendedName>
        <fullName evidence="2">protein-tyrosine-phosphatase</fullName>
        <ecNumber evidence="2">3.1.3.48</ecNumber>
    </recommendedName>
</protein>
<organism evidence="9 10">
    <name type="scientific">Crassostrea virginica</name>
    <name type="common">Eastern oyster</name>
    <dbReference type="NCBI Taxonomy" id="6565"/>
    <lineage>
        <taxon>Eukaryota</taxon>
        <taxon>Metazoa</taxon>
        <taxon>Spiralia</taxon>
        <taxon>Lophotrochozoa</taxon>
        <taxon>Mollusca</taxon>
        <taxon>Bivalvia</taxon>
        <taxon>Autobranchia</taxon>
        <taxon>Pteriomorphia</taxon>
        <taxon>Ostreida</taxon>
        <taxon>Ostreoidea</taxon>
        <taxon>Ostreidae</taxon>
        <taxon>Crassostrea</taxon>
    </lineage>
</organism>
<dbReference type="InterPro" id="IPR000242">
    <property type="entry name" value="PTP_cat"/>
</dbReference>
<feature type="domain" description="Tyrosine specific protein phosphatases" evidence="8">
    <location>
        <begin position="351"/>
        <end position="406"/>
    </location>
</feature>
<comment type="catalytic activity">
    <reaction evidence="5">
        <text>O-phospho-L-tyrosyl-[protein] + H2O = L-tyrosyl-[protein] + phosphate</text>
        <dbReference type="Rhea" id="RHEA:10684"/>
        <dbReference type="Rhea" id="RHEA-COMP:10136"/>
        <dbReference type="Rhea" id="RHEA-COMP:20101"/>
        <dbReference type="ChEBI" id="CHEBI:15377"/>
        <dbReference type="ChEBI" id="CHEBI:43474"/>
        <dbReference type="ChEBI" id="CHEBI:46858"/>
        <dbReference type="ChEBI" id="CHEBI:61978"/>
        <dbReference type="EC" id="3.1.3.48"/>
    </reaction>
</comment>
<reference evidence="10" key="1">
    <citation type="submission" date="2025-08" db="UniProtKB">
        <authorList>
            <consortium name="RefSeq"/>
        </authorList>
    </citation>
    <scope>IDENTIFICATION</scope>
    <source>
        <tissue evidence="10">Whole sample</tissue>
    </source>
</reference>